<keyword evidence="4" id="KW-1015">Disulfide bond</keyword>
<proteinExistence type="predicted"/>
<dbReference type="GO" id="GO:0005576">
    <property type="term" value="C:extracellular region"/>
    <property type="evidence" value="ECO:0007669"/>
    <property type="project" value="InterPro"/>
</dbReference>
<evidence type="ECO:0000256" key="6">
    <source>
        <dbReference type="SAM" id="SignalP"/>
    </source>
</evidence>
<accession>A0A6I9WNX2</accession>
<dbReference type="PROSITE" id="PS50940">
    <property type="entry name" value="CHIT_BIND_II"/>
    <property type="match status" value="2"/>
</dbReference>
<dbReference type="InterPro" id="IPR036508">
    <property type="entry name" value="Chitin-bd_dom_sf"/>
</dbReference>
<keyword evidence="5" id="KW-0325">Glycoprotein</keyword>
<evidence type="ECO:0000256" key="5">
    <source>
        <dbReference type="ARBA" id="ARBA00023180"/>
    </source>
</evidence>
<dbReference type="Gene3D" id="2.170.140.10">
    <property type="entry name" value="Chitin binding domain"/>
    <property type="match status" value="2"/>
</dbReference>
<keyword evidence="3" id="KW-0677">Repeat</keyword>
<evidence type="ECO:0000256" key="3">
    <source>
        <dbReference type="ARBA" id="ARBA00022737"/>
    </source>
</evidence>
<reference evidence="9" key="1">
    <citation type="submission" date="2025-08" db="UniProtKB">
        <authorList>
            <consortium name="RefSeq"/>
        </authorList>
    </citation>
    <scope>IDENTIFICATION</scope>
</reference>
<dbReference type="PANTHER" id="PTHR23301:SF0">
    <property type="entry name" value="CHITIN-BINDING TYPE-2 DOMAIN-CONTAINING PROTEIN-RELATED"/>
    <property type="match status" value="1"/>
</dbReference>
<sequence>MKGVYVITIAFLAPWAVSALNIPTVCPFPERFPENTTTNLPHETDCTKFYKCFLGRGIIQDCPLMTKGDSYTRLHYNRRLQVCDWPWTAGCESCPGKDHQGSLPPYPSYIGHEINKCNQFYHCSVDGRASAQYCTDSSTCFSRTCQRCVRNRDGGRCDGSSTPWPIPRKCEINDKKSHECDCAKYYQCNNSEDWIVQSCTGGLHFSPSYKYCMEADKAGCTLLP</sequence>
<dbReference type="Pfam" id="PF01607">
    <property type="entry name" value="CBM_14"/>
    <property type="match status" value="2"/>
</dbReference>
<protein>
    <submittedName>
        <fullName evidence="9">Uncharacterized protein LOC105431974</fullName>
    </submittedName>
</protein>
<keyword evidence="8" id="KW-1185">Reference proteome</keyword>
<feature type="domain" description="Chitin-binding type-2" evidence="7">
    <location>
        <begin position="23"/>
        <end position="93"/>
    </location>
</feature>
<dbReference type="GO" id="GO:0008061">
    <property type="term" value="F:chitin binding"/>
    <property type="evidence" value="ECO:0007669"/>
    <property type="project" value="UniProtKB-KW"/>
</dbReference>
<dbReference type="Proteomes" id="UP000504615">
    <property type="component" value="Unplaced"/>
</dbReference>
<dbReference type="RefSeq" id="XP_011644823.1">
    <property type="nucleotide sequence ID" value="XM_011646521.1"/>
</dbReference>
<organism evidence="8 9">
    <name type="scientific">Pogonomyrmex barbatus</name>
    <name type="common">red harvester ant</name>
    <dbReference type="NCBI Taxonomy" id="144034"/>
    <lineage>
        <taxon>Eukaryota</taxon>
        <taxon>Metazoa</taxon>
        <taxon>Ecdysozoa</taxon>
        <taxon>Arthropoda</taxon>
        <taxon>Hexapoda</taxon>
        <taxon>Insecta</taxon>
        <taxon>Pterygota</taxon>
        <taxon>Neoptera</taxon>
        <taxon>Endopterygota</taxon>
        <taxon>Hymenoptera</taxon>
        <taxon>Apocrita</taxon>
        <taxon>Aculeata</taxon>
        <taxon>Formicoidea</taxon>
        <taxon>Formicidae</taxon>
        <taxon>Myrmicinae</taxon>
        <taxon>Pogonomyrmex</taxon>
    </lineage>
</organism>
<evidence type="ECO:0000259" key="7">
    <source>
        <dbReference type="PROSITE" id="PS50940"/>
    </source>
</evidence>
<dbReference type="InterPro" id="IPR051940">
    <property type="entry name" value="Chitin_bind-dev_reg"/>
</dbReference>
<dbReference type="PANTHER" id="PTHR23301">
    <property type="entry name" value="CHITIN BINDING PERITROPHIN-A"/>
    <property type="match status" value="1"/>
</dbReference>
<gene>
    <name evidence="9" type="primary">LOC105431974</name>
</gene>
<dbReference type="OrthoDB" id="6020543at2759"/>
<evidence type="ECO:0000256" key="2">
    <source>
        <dbReference type="ARBA" id="ARBA00022729"/>
    </source>
</evidence>
<evidence type="ECO:0000313" key="8">
    <source>
        <dbReference type="Proteomes" id="UP000504615"/>
    </source>
</evidence>
<keyword evidence="1" id="KW-0147">Chitin-binding</keyword>
<name>A0A6I9WNX2_9HYME</name>
<evidence type="ECO:0000256" key="1">
    <source>
        <dbReference type="ARBA" id="ARBA00022669"/>
    </source>
</evidence>
<dbReference type="SUPFAM" id="SSF57625">
    <property type="entry name" value="Invertebrate chitin-binding proteins"/>
    <property type="match status" value="2"/>
</dbReference>
<dbReference type="AlphaFoldDB" id="A0A6I9WNX2"/>
<feature type="chain" id="PRO_5026878703" evidence="6">
    <location>
        <begin position="20"/>
        <end position="224"/>
    </location>
</feature>
<dbReference type="SMART" id="SM00494">
    <property type="entry name" value="ChtBD2"/>
    <property type="match status" value="3"/>
</dbReference>
<dbReference type="InterPro" id="IPR002557">
    <property type="entry name" value="Chitin-bd_dom"/>
</dbReference>
<evidence type="ECO:0000256" key="4">
    <source>
        <dbReference type="ARBA" id="ARBA00023157"/>
    </source>
</evidence>
<keyword evidence="2 6" id="KW-0732">Signal</keyword>
<evidence type="ECO:0000313" key="9">
    <source>
        <dbReference type="RefSeq" id="XP_011644823.1"/>
    </source>
</evidence>
<dbReference type="GeneID" id="105431974"/>
<feature type="signal peptide" evidence="6">
    <location>
        <begin position="1"/>
        <end position="19"/>
    </location>
</feature>
<feature type="domain" description="Chitin-binding type-2" evidence="7">
    <location>
        <begin position="167"/>
        <end position="222"/>
    </location>
</feature>